<reference evidence="2" key="1">
    <citation type="submission" date="2020-05" db="EMBL/GenBank/DDBJ databases">
        <title>Mycena genomes resolve the evolution of fungal bioluminescence.</title>
        <authorList>
            <person name="Tsai I.J."/>
        </authorList>
    </citation>
    <scope>NUCLEOTIDE SEQUENCE</scope>
    <source>
        <strain evidence="2">171206Taipei</strain>
    </source>
</reference>
<dbReference type="Proteomes" id="UP000636479">
    <property type="component" value="Unassembled WGS sequence"/>
</dbReference>
<dbReference type="GeneID" id="59347304"/>
<evidence type="ECO:0000313" key="2">
    <source>
        <dbReference type="EMBL" id="KAF7298642.1"/>
    </source>
</evidence>
<protein>
    <recommendedName>
        <fullName evidence="4">BTB domain-containing protein</fullName>
    </recommendedName>
</protein>
<proteinExistence type="predicted"/>
<comment type="caution">
    <text evidence="2">The sequence shown here is derived from an EMBL/GenBank/DDBJ whole genome shotgun (WGS) entry which is preliminary data.</text>
</comment>
<accession>A0A8H6SGU5</accession>
<keyword evidence="3" id="KW-1185">Reference proteome</keyword>
<dbReference type="EMBL" id="JACAZF010000007">
    <property type="protein sequence ID" value="KAF7298642.1"/>
    <property type="molecule type" value="Genomic_DNA"/>
</dbReference>
<dbReference type="AlphaFoldDB" id="A0A8H6SGU5"/>
<dbReference type="OrthoDB" id="3157337at2759"/>
<sequence>MKPMATPGESSSSFPPCESLRQASSPQPSNASSQTLESSQLEQDEIYYIPTGDVTICLEGVVFKVHRAIFSRDRDSHSSDTNRQIFNGSAEDFRVFCWAMYALPYEIHLLSRPEHGYPNIPRLLRLAEVAKRHHLLQLRAWALDIVFALCLFQADDKATPCCASCLE</sequence>
<organism evidence="2 3">
    <name type="scientific">Mycena indigotica</name>
    <dbReference type="NCBI Taxonomy" id="2126181"/>
    <lineage>
        <taxon>Eukaryota</taxon>
        <taxon>Fungi</taxon>
        <taxon>Dikarya</taxon>
        <taxon>Basidiomycota</taxon>
        <taxon>Agaricomycotina</taxon>
        <taxon>Agaricomycetes</taxon>
        <taxon>Agaricomycetidae</taxon>
        <taxon>Agaricales</taxon>
        <taxon>Marasmiineae</taxon>
        <taxon>Mycenaceae</taxon>
        <taxon>Mycena</taxon>
    </lineage>
</organism>
<evidence type="ECO:0008006" key="4">
    <source>
        <dbReference type="Google" id="ProtNLM"/>
    </source>
</evidence>
<evidence type="ECO:0000313" key="3">
    <source>
        <dbReference type="Proteomes" id="UP000636479"/>
    </source>
</evidence>
<evidence type="ECO:0000256" key="1">
    <source>
        <dbReference type="SAM" id="MobiDB-lite"/>
    </source>
</evidence>
<feature type="compositionally biased region" description="Low complexity" evidence="1">
    <location>
        <begin position="22"/>
        <end position="38"/>
    </location>
</feature>
<dbReference type="RefSeq" id="XP_037218030.1">
    <property type="nucleotide sequence ID" value="XM_037364788.1"/>
</dbReference>
<feature type="region of interest" description="Disordered" evidence="1">
    <location>
        <begin position="1"/>
        <end position="38"/>
    </location>
</feature>
<name>A0A8H6SGU5_9AGAR</name>
<gene>
    <name evidence="2" type="ORF">MIND_00811300</name>
</gene>